<evidence type="ECO:0000313" key="1">
    <source>
        <dbReference type="EMBL" id="MEE1883367.1"/>
    </source>
</evidence>
<evidence type="ECO:0000313" key="2">
    <source>
        <dbReference type="Proteomes" id="UP001329505"/>
    </source>
</evidence>
<gene>
    <name evidence="1" type="ORF">V0R55_24695</name>
</gene>
<keyword evidence="2" id="KW-1185">Reference proteome</keyword>
<dbReference type="Proteomes" id="UP001329505">
    <property type="component" value="Unassembled WGS sequence"/>
</dbReference>
<accession>A0ABU7GWY5</accession>
<organism evidence="1 2">
    <name type="scientific">Pseudomonas soli</name>
    <dbReference type="NCBI Taxonomy" id="1306993"/>
    <lineage>
        <taxon>Bacteria</taxon>
        <taxon>Pseudomonadati</taxon>
        <taxon>Pseudomonadota</taxon>
        <taxon>Gammaproteobacteria</taxon>
        <taxon>Pseudomonadales</taxon>
        <taxon>Pseudomonadaceae</taxon>
        <taxon>Pseudomonas</taxon>
    </lineage>
</organism>
<proteinExistence type="predicted"/>
<dbReference type="EMBL" id="JAZDQQ010000032">
    <property type="protein sequence ID" value="MEE1883367.1"/>
    <property type="molecule type" value="Genomic_DNA"/>
</dbReference>
<name>A0ABU7GWY5_9PSED</name>
<dbReference type="RefSeq" id="WP_330126544.1">
    <property type="nucleotide sequence ID" value="NZ_JAZDQQ010000032.1"/>
</dbReference>
<protein>
    <submittedName>
        <fullName evidence="1">Uncharacterized protein</fullName>
    </submittedName>
</protein>
<comment type="caution">
    <text evidence="1">The sequence shown here is derived from an EMBL/GenBank/DDBJ whole genome shotgun (WGS) entry which is preliminary data.</text>
</comment>
<reference evidence="1 2" key="1">
    <citation type="submission" date="2024-01" db="EMBL/GenBank/DDBJ databases">
        <title>Unpublished Manusciprt.</title>
        <authorList>
            <person name="Duman M."/>
            <person name="Valdes E.G."/>
            <person name="Ajmi N."/>
            <person name="Altun S."/>
            <person name="Saticioglu I.B."/>
        </authorList>
    </citation>
    <scope>NUCLEOTIDE SEQUENCE [LARGE SCALE GENOMIC DNA]</scope>
    <source>
        <strain evidence="1 2">139P</strain>
    </source>
</reference>
<sequence>MTVPALCLVKAVVGRKVEQRFGLVGLARLLKLVELVADRADPGAKRPSAVMAWGDLLGAIQCDQPAAQEFLVYCEHARVLDRGNDGGRVRLSLAGELVSLLVDAPAAAPKARTLFDREQQWADWFAADLDLPPHLRNDPETRRLFRHWCASNVTVDEVEQAAMRAVAEGRAPSPAILHEHIKALRLEKIRAAS</sequence>